<evidence type="ECO:0000313" key="2">
    <source>
        <dbReference type="Proteomes" id="UP001190700"/>
    </source>
</evidence>
<gene>
    <name evidence="1" type="ORF">CYMTET_24786</name>
</gene>
<dbReference type="Proteomes" id="UP001190700">
    <property type="component" value="Unassembled WGS sequence"/>
</dbReference>
<sequence length="95" mass="10392">MPPVACDPQLMAGGEFVLKVKVVSRGGHELKEIKVKGTDLVSEVKERVEPTFESKLRFAGTFDEFPDDLSLVDVGVVGEPEGLSCFSRRGINQEL</sequence>
<evidence type="ECO:0008006" key="3">
    <source>
        <dbReference type="Google" id="ProtNLM"/>
    </source>
</evidence>
<comment type="caution">
    <text evidence="1">The sequence shown here is derived from an EMBL/GenBank/DDBJ whole genome shotgun (WGS) entry which is preliminary data.</text>
</comment>
<name>A0AAE0KZW3_9CHLO</name>
<dbReference type="EMBL" id="LGRX02012949">
    <property type="protein sequence ID" value="KAK3266600.1"/>
    <property type="molecule type" value="Genomic_DNA"/>
</dbReference>
<dbReference type="AlphaFoldDB" id="A0AAE0KZW3"/>
<keyword evidence="2" id="KW-1185">Reference proteome</keyword>
<protein>
    <recommendedName>
        <fullName evidence="3">Ubiquitin-like domain-containing protein</fullName>
    </recommendedName>
</protein>
<reference evidence="1 2" key="1">
    <citation type="journal article" date="2015" name="Genome Biol. Evol.">
        <title>Comparative Genomics of a Bacterivorous Green Alga Reveals Evolutionary Causalities and Consequences of Phago-Mixotrophic Mode of Nutrition.</title>
        <authorList>
            <person name="Burns J.A."/>
            <person name="Paasch A."/>
            <person name="Narechania A."/>
            <person name="Kim E."/>
        </authorList>
    </citation>
    <scope>NUCLEOTIDE SEQUENCE [LARGE SCALE GENOMIC DNA]</scope>
    <source>
        <strain evidence="1 2">PLY_AMNH</strain>
    </source>
</reference>
<evidence type="ECO:0000313" key="1">
    <source>
        <dbReference type="EMBL" id="KAK3266600.1"/>
    </source>
</evidence>
<accession>A0AAE0KZW3</accession>
<proteinExistence type="predicted"/>
<organism evidence="1 2">
    <name type="scientific">Cymbomonas tetramitiformis</name>
    <dbReference type="NCBI Taxonomy" id="36881"/>
    <lineage>
        <taxon>Eukaryota</taxon>
        <taxon>Viridiplantae</taxon>
        <taxon>Chlorophyta</taxon>
        <taxon>Pyramimonadophyceae</taxon>
        <taxon>Pyramimonadales</taxon>
        <taxon>Pyramimonadaceae</taxon>
        <taxon>Cymbomonas</taxon>
    </lineage>
</organism>